<keyword evidence="1" id="KW-1133">Transmembrane helix</keyword>
<evidence type="ECO:0000313" key="3">
    <source>
        <dbReference type="Proteomes" id="UP000248795"/>
    </source>
</evidence>
<keyword evidence="1" id="KW-0472">Membrane</keyword>
<comment type="caution">
    <text evidence="2">The sequence shown here is derived from an EMBL/GenBank/DDBJ whole genome shotgun (WGS) entry which is preliminary data.</text>
</comment>
<evidence type="ECO:0000256" key="1">
    <source>
        <dbReference type="SAM" id="Phobius"/>
    </source>
</evidence>
<evidence type="ECO:0000313" key="2">
    <source>
        <dbReference type="EMBL" id="PZF76694.1"/>
    </source>
</evidence>
<dbReference type="AlphaFoldDB" id="A0A2W2B8R6"/>
<feature type="transmembrane region" description="Helical" evidence="1">
    <location>
        <begin position="74"/>
        <end position="91"/>
    </location>
</feature>
<accession>A0A2W2B8R6</accession>
<name>A0A2W2B8R6_9HYPH</name>
<gene>
    <name evidence="2" type="ORF">DK847_12955</name>
</gene>
<dbReference type="Proteomes" id="UP000248795">
    <property type="component" value="Unassembled WGS sequence"/>
</dbReference>
<organism evidence="2 3">
    <name type="scientific">Aestuariivirga litoralis</name>
    <dbReference type="NCBI Taxonomy" id="2650924"/>
    <lineage>
        <taxon>Bacteria</taxon>
        <taxon>Pseudomonadati</taxon>
        <taxon>Pseudomonadota</taxon>
        <taxon>Alphaproteobacteria</taxon>
        <taxon>Hyphomicrobiales</taxon>
        <taxon>Aestuariivirgaceae</taxon>
        <taxon>Aestuariivirga</taxon>
    </lineage>
</organism>
<keyword evidence="3" id="KW-1185">Reference proteome</keyword>
<feature type="transmembrane region" description="Helical" evidence="1">
    <location>
        <begin position="142"/>
        <end position="161"/>
    </location>
</feature>
<dbReference type="Pfam" id="PF11158">
    <property type="entry name" value="DUF2938"/>
    <property type="match status" value="1"/>
</dbReference>
<dbReference type="EMBL" id="QKVK01000005">
    <property type="protein sequence ID" value="PZF76694.1"/>
    <property type="molecule type" value="Genomic_DNA"/>
</dbReference>
<feature type="transmembrane region" description="Helical" evidence="1">
    <location>
        <begin position="103"/>
        <end position="122"/>
    </location>
</feature>
<reference evidence="3" key="1">
    <citation type="submission" date="2018-06" db="EMBL/GenBank/DDBJ databases">
        <title>Aestuariibacter litoralis strain KCTC 52945T.</title>
        <authorList>
            <person name="Li X."/>
            <person name="Salam N."/>
            <person name="Li J.-L."/>
            <person name="Chen Y.-M."/>
            <person name="Yang Z.-W."/>
            <person name="Zhang L.-Y."/>
            <person name="Han M.-X."/>
            <person name="Xiao M."/>
            <person name="Li W.-J."/>
        </authorList>
    </citation>
    <scope>NUCLEOTIDE SEQUENCE [LARGE SCALE GENOMIC DNA]</scope>
    <source>
        <strain evidence="3">KCTC 52945</strain>
    </source>
</reference>
<dbReference type="InterPro" id="IPR021329">
    <property type="entry name" value="DUF2938"/>
</dbReference>
<protein>
    <submittedName>
        <fullName evidence="2">DUF2938 domain-containing protein</fullName>
    </submittedName>
</protein>
<proteinExistence type="predicted"/>
<sequence>MRRLPPPLAILITGLAGATAADIGRMLYQWVTGFPPVNWSITGRWFLMVLQGQPYVTGIGQAPSLPHELLAGHAAYYTISVVFAAVYLTVLKLMKRKPTLWNGLLFGLVTMAFPFLVQMPLMGMGVLASATATPWLIIGRTLVHHSSFGIGLAVGAMVMGVRK</sequence>
<keyword evidence="1" id="KW-0812">Transmembrane</keyword>
<dbReference type="RefSeq" id="WP_111198931.1">
    <property type="nucleotide sequence ID" value="NZ_QKVK01000005.1"/>
</dbReference>